<evidence type="ECO:0000313" key="3">
    <source>
        <dbReference type="Proteomes" id="UP000663866"/>
    </source>
</evidence>
<organism evidence="2 3">
    <name type="scientific">Rotaria magnacalcarata</name>
    <dbReference type="NCBI Taxonomy" id="392030"/>
    <lineage>
        <taxon>Eukaryota</taxon>
        <taxon>Metazoa</taxon>
        <taxon>Spiralia</taxon>
        <taxon>Gnathifera</taxon>
        <taxon>Rotifera</taxon>
        <taxon>Eurotatoria</taxon>
        <taxon>Bdelloidea</taxon>
        <taxon>Philodinida</taxon>
        <taxon>Philodinidae</taxon>
        <taxon>Rotaria</taxon>
    </lineage>
</organism>
<feature type="compositionally biased region" description="Pro residues" evidence="1">
    <location>
        <begin position="159"/>
        <end position="170"/>
    </location>
</feature>
<accession>A0A820T102</accession>
<keyword evidence="3" id="KW-1185">Reference proteome</keyword>
<feature type="region of interest" description="Disordered" evidence="1">
    <location>
        <begin position="157"/>
        <end position="184"/>
    </location>
</feature>
<evidence type="ECO:0000313" key="2">
    <source>
        <dbReference type="EMBL" id="CAF4461365.1"/>
    </source>
</evidence>
<comment type="caution">
    <text evidence="2">The sequence shown here is derived from an EMBL/GenBank/DDBJ whole genome shotgun (WGS) entry which is preliminary data.</text>
</comment>
<reference evidence="2" key="1">
    <citation type="submission" date="2021-02" db="EMBL/GenBank/DDBJ databases">
        <authorList>
            <person name="Nowell W R."/>
        </authorList>
    </citation>
    <scope>NUCLEOTIDE SEQUENCE</scope>
</reference>
<protein>
    <submittedName>
        <fullName evidence="2">Uncharacterized protein</fullName>
    </submittedName>
</protein>
<dbReference type="EMBL" id="CAJOBG010047693">
    <property type="protein sequence ID" value="CAF4461365.1"/>
    <property type="molecule type" value="Genomic_DNA"/>
</dbReference>
<dbReference type="Proteomes" id="UP000663866">
    <property type="component" value="Unassembled WGS sequence"/>
</dbReference>
<proteinExistence type="predicted"/>
<gene>
    <name evidence="2" type="ORF">OVN521_LOCUS38465</name>
</gene>
<evidence type="ECO:0000256" key="1">
    <source>
        <dbReference type="SAM" id="MobiDB-lite"/>
    </source>
</evidence>
<sequence>MMNDETPSNIANEETVQCEEDGQKNQMQQLGTITANIIDENGVEHTVLLSTEEAQQLLSSQGAIIVDGDGHPISIQQAQTQTFLSPFALDQAQLQALLAQAGIDPNTPLTIEQIDPNQQQQQVATLCTSPGGTQYTVLTQGHPQQQQQFILQQALPAEPIAPPPPPPPQLIAPKEDSSSPPKRRAFAVKSTMSAAADTFDDMNERPRRKIFATKSTVTPIEQMDDEGITGTRAYHRK</sequence>
<dbReference type="AlphaFoldDB" id="A0A820T102"/>
<name>A0A820T102_9BILA</name>